<dbReference type="Proteomes" id="UP001156641">
    <property type="component" value="Unassembled WGS sequence"/>
</dbReference>
<evidence type="ECO:0000259" key="1">
    <source>
        <dbReference type="Pfam" id="PF13358"/>
    </source>
</evidence>
<dbReference type="InterPro" id="IPR038717">
    <property type="entry name" value="Tc1-like_DDE_dom"/>
</dbReference>
<evidence type="ECO:0000313" key="2">
    <source>
        <dbReference type="EMBL" id="GLR68828.1"/>
    </source>
</evidence>
<accession>A0ABQ6AB86</accession>
<gene>
    <name evidence="2" type="ORF">GCM10010909_35100</name>
</gene>
<comment type="caution">
    <text evidence="2">The sequence shown here is derived from an EMBL/GenBank/DDBJ whole genome shotgun (WGS) entry which is preliminary data.</text>
</comment>
<organism evidence="2 3">
    <name type="scientific">Acidocella aquatica</name>
    <dbReference type="NCBI Taxonomy" id="1922313"/>
    <lineage>
        <taxon>Bacteria</taxon>
        <taxon>Pseudomonadati</taxon>
        <taxon>Pseudomonadota</taxon>
        <taxon>Alphaproteobacteria</taxon>
        <taxon>Acetobacterales</taxon>
        <taxon>Acidocellaceae</taxon>
        <taxon>Acidocella</taxon>
    </lineage>
</organism>
<sequence>MSGIQLVSTHFPGAAKIVLVQDNLSTYTTASLYAAFPSAEARRFVECFEWHYTPKHGSWLDLAETELGVLSTRCLNRRVSDKKSLIKEIAAWEQNRNKHQTKADGQFTTADARIKLKRL</sequence>
<dbReference type="RefSeq" id="WP_284259689.1">
    <property type="nucleotide sequence ID" value="NZ_BSOS01000097.1"/>
</dbReference>
<reference evidence="3" key="1">
    <citation type="journal article" date="2019" name="Int. J. Syst. Evol. Microbiol.">
        <title>The Global Catalogue of Microorganisms (GCM) 10K type strain sequencing project: providing services to taxonomists for standard genome sequencing and annotation.</title>
        <authorList>
            <consortium name="The Broad Institute Genomics Platform"/>
            <consortium name="The Broad Institute Genome Sequencing Center for Infectious Disease"/>
            <person name="Wu L."/>
            <person name="Ma J."/>
        </authorList>
    </citation>
    <scope>NUCLEOTIDE SEQUENCE [LARGE SCALE GENOMIC DNA]</scope>
    <source>
        <strain evidence="3">NBRC 112502</strain>
    </source>
</reference>
<protein>
    <recommendedName>
        <fullName evidence="1">Tc1-like transposase DDE domain-containing protein</fullName>
    </recommendedName>
</protein>
<feature type="domain" description="Tc1-like transposase DDE" evidence="1">
    <location>
        <begin position="10"/>
        <end position="86"/>
    </location>
</feature>
<name>A0ABQ6AB86_9PROT</name>
<dbReference type="Pfam" id="PF13358">
    <property type="entry name" value="DDE_3"/>
    <property type="match status" value="1"/>
</dbReference>
<proteinExistence type="predicted"/>
<keyword evidence="3" id="KW-1185">Reference proteome</keyword>
<evidence type="ECO:0000313" key="3">
    <source>
        <dbReference type="Proteomes" id="UP001156641"/>
    </source>
</evidence>
<dbReference type="EMBL" id="BSOS01000097">
    <property type="protein sequence ID" value="GLR68828.1"/>
    <property type="molecule type" value="Genomic_DNA"/>
</dbReference>